<dbReference type="EMBL" id="JANEYF010004818">
    <property type="protein sequence ID" value="KAJ8930004.1"/>
    <property type="molecule type" value="Genomic_DNA"/>
</dbReference>
<dbReference type="Proteomes" id="UP001162156">
    <property type="component" value="Unassembled WGS sequence"/>
</dbReference>
<gene>
    <name evidence="1" type="ORF">NQ314_017259</name>
</gene>
<keyword evidence="2" id="KW-1185">Reference proteome</keyword>
<reference evidence="1" key="1">
    <citation type="journal article" date="2023" name="Insect Mol. Biol.">
        <title>Genome sequencing provides insights into the evolution of gene families encoding plant cell wall-degrading enzymes in longhorned beetles.</title>
        <authorList>
            <person name="Shin N.R."/>
            <person name="Okamura Y."/>
            <person name="Kirsch R."/>
            <person name="Pauchet Y."/>
        </authorList>
    </citation>
    <scope>NUCLEOTIDE SEQUENCE</scope>
    <source>
        <strain evidence="1">RBIC_L_NR</strain>
    </source>
</reference>
<protein>
    <submittedName>
        <fullName evidence="1">Uncharacterized protein</fullName>
    </submittedName>
</protein>
<dbReference type="AlphaFoldDB" id="A0AAV8WU85"/>
<evidence type="ECO:0000313" key="2">
    <source>
        <dbReference type="Proteomes" id="UP001162156"/>
    </source>
</evidence>
<accession>A0AAV8WU85</accession>
<sequence length="79" mass="9556">MAKMEQLYGILSDDEDMIDLINIIDHPRAPRQFRNRENQFGKWNDVEFFQRFRLSKDTVNFVLENIQDIIASPTERYVY</sequence>
<evidence type="ECO:0000313" key="1">
    <source>
        <dbReference type="EMBL" id="KAJ8930004.1"/>
    </source>
</evidence>
<comment type="caution">
    <text evidence="1">The sequence shown here is derived from an EMBL/GenBank/DDBJ whole genome shotgun (WGS) entry which is preliminary data.</text>
</comment>
<organism evidence="1 2">
    <name type="scientific">Rhamnusium bicolor</name>
    <dbReference type="NCBI Taxonomy" id="1586634"/>
    <lineage>
        <taxon>Eukaryota</taxon>
        <taxon>Metazoa</taxon>
        <taxon>Ecdysozoa</taxon>
        <taxon>Arthropoda</taxon>
        <taxon>Hexapoda</taxon>
        <taxon>Insecta</taxon>
        <taxon>Pterygota</taxon>
        <taxon>Neoptera</taxon>
        <taxon>Endopterygota</taxon>
        <taxon>Coleoptera</taxon>
        <taxon>Polyphaga</taxon>
        <taxon>Cucujiformia</taxon>
        <taxon>Chrysomeloidea</taxon>
        <taxon>Cerambycidae</taxon>
        <taxon>Lepturinae</taxon>
        <taxon>Rhagiini</taxon>
        <taxon>Rhamnusium</taxon>
    </lineage>
</organism>
<name>A0AAV8WU85_9CUCU</name>
<proteinExistence type="predicted"/>